<dbReference type="EMBL" id="CP073721">
    <property type="protein sequence ID" value="UWZ39057.1"/>
    <property type="molecule type" value="Genomic_DNA"/>
</dbReference>
<evidence type="ECO:0000256" key="1">
    <source>
        <dbReference type="ARBA" id="ARBA00022491"/>
    </source>
</evidence>
<dbReference type="InterPro" id="IPR001647">
    <property type="entry name" value="HTH_TetR"/>
</dbReference>
<keyword evidence="3 5" id="KW-0238">DNA-binding</keyword>
<dbReference type="SUPFAM" id="SSF48498">
    <property type="entry name" value="Tetracyclin repressor-like, C-terminal domain"/>
    <property type="match status" value="1"/>
</dbReference>
<dbReference type="PANTHER" id="PTHR30055">
    <property type="entry name" value="HTH-TYPE TRANSCRIPTIONAL REGULATOR RUTR"/>
    <property type="match status" value="1"/>
</dbReference>
<evidence type="ECO:0000256" key="3">
    <source>
        <dbReference type="ARBA" id="ARBA00023125"/>
    </source>
</evidence>
<proteinExistence type="predicted"/>
<dbReference type="InterPro" id="IPR036271">
    <property type="entry name" value="Tet_transcr_reg_TetR-rel_C_sf"/>
</dbReference>
<gene>
    <name evidence="7" type="ORF">Drose_13025</name>
</gene>
<dbReference type="InterPro" id="IPR009057">
    <property type="entry name" value="Homeodomain-like_sf"/>
</dbReference>
<dbReference type="Gene3D" id="1.10.357.10">
    <property type="entry name" value="Tetracycline Repressor, domain 2"/>
    <property type="match status" value="1"/>
</dbReference>
<keyword evidence="8" id="KW-1185">Reference proteome</keyword>
<evidence type="ECO:0000256" key="5">
    <source>
        <dbReference type="PROSITE-ProRule" id="PRU00335"/>
    </source>
</evidence>
<evidence type="ECO:0000256" key="4">
    <source>
        <dbReference type="ARBA" id="ARBA00023163"/>
    </source>
</evidence>
<feature type="domain" description="HTH tetR-type" evidence="6">
    <location>
        <begin position="16"/>
        <end position="76"/>
    </location>
</feature>
<organism evidence="7 8">
    <name type="scientific">Dactylosporangium roseum</name>
    <dbReference type="NCBI Taxonomy" id="47989"/>
    <lineage>
        <taxon>Bacteria</taxon>
        <taxon>Bacillati</taxon>
        <taxon>Actinomycetota</taxon>
        <taxon>Actinomycetes</taxon>
        <taxon>Micromonosporales</taxon>
        <taxon>Micromonosporaceae</taxon>
        <taxon>Dactylosporangium</taxon>
    </lineage>
</organism>
<evidence type="ECO:0000259" key="6">
    <source>
        <dbReference type="PROSITE" id="PS50977"/>
    </source>
</evidence>
<feature type="DNA-binding region" description="H-T-H motif" evidence="5">
    <location>
        <begin position="39"/>
        <end position="58"/>
    </location>
</feature>
<dbReference type="InterPro" id="IPR050109">
    <property type="entry name" value="HTH-type_TetR-like_transc_reg"/>
</dbReference>
<dbReference type="Pfam" id="PF17932">
    <property type="entry name" value="TetR_C_24"/>
    <property type="match status" value="1"/>
</dbReference>
<reference evidence="7" key="1">
    <citation type="submission" date="2021-04" db="EMBL/GenBank/DDBJ databases">
        <title>Biosynthetic gene clusters of Dactylosporangioum roseum.</title>
        <authorList>
            <person name="Hartkoorn R.C."/>
            <person name="Beaudoing E."/>
            <person name="Hot D."/>
            <person name="Moureu S."/>
        </authorList>
    </citation>
    <scope>NUCLEOTIDE SEQUENCE</scope>
    <source>
        <strain evidence="7">NRRL B-16295</strain>
    </source>
</reference>
<dbReference type="PANTHER" id="PTHR30055:SF175">
    <property type="entry name" value="HTH-TYPE TRANSCRIPTIONAL REPRESSOR KSTR2"/>
    <property type="match status" value="1"/>
</dbReference>
<protein>
    <submittedName>
        <fullName evidence="7">TetR/AcrR family transcriptional regulator</fullName>
    </submittedName>
</protein>
<keyword evidence="2" id="KW-0805">Transcription regulation</keyword>
<dbReference type="InterPro" id="IPR041490">
    <property type="entry name" value="KstR2_TetR_C"/>
</dbReference>
<dbReference type="SUPFAM" id="SSF46689">
    <property type="entry name" value="Homeodomain-like"/>
    <property type="match status" value="1"/>
</dbReference>
<evidence type="ECO:0000313" key="7">
    <source>
        <dbReference type="EMBL" id="UWZ39057.1"/>
    </source>
</evidence>
<dbReference type="Pfam" id="PF00440">
    <property type="entry name" value="TetR_N"/>
    <property type="match status" value="1"/>
</dbReference>
<dbReference type="Gene3D" id="1.10.10.60">
    <property type="entry name" value="Homeodomain-like"/>
    <property type="match status" value="1"/>
</dbReference>
<accession>A0ABY5ZE67</accession>
<keyword evidence="1" id="KW-0678">Repressor</keyword>
<dbReference type="PROSITE" id="PS50977">
    <property type="entry name" value="HTH_TETR_2"/>
    <property type="match status" value="1"/>
</dbReference>
<evidence type="ECO:0000313" key="8">
    <source>
        <dbReference type="Proteomes" id="UP001058271"/>
    </source>
</evidence>
<sequence length="213" mass="23708">MSRSTVCEDPLAREPGDRRETILDSAAALFARKGVAATTVRQIADDVGILSGSLYHHFDSKEAMVDEILSSFLRDLNDRYTKVLAQKTDARVRLHDLVMASLEVVEAHPHAAEIYQNDLNYLLGIERFSYLRNAGRQVQDAWLTVIDAGVAEGVFRGDLDSKIVYRLMREAIWLSVRWFKPSRAYPIAKLAGDATSLFLDGLTAETAGPPDRA</sequence>
<keyword evidence="4" id="KW-0804">Transcription</keyword>
<dbReference type="PRINTS" id="PR00455">
    <property type="entry name" value="HTHTETR"/>
</dbReference>
<evidence type="ECO:0000256" key="2">
    <source>
        <dbReference type="ARBA" id="ARBA00023015"/>
    </source>
</evidence>
<name>A0ABY5ZE67_9ACTN</name>
<dbReference type="Proteomes" id="UP001058271">
    <property type="component" value="Chromosome"/>
</dbReference>